<evidence type="ECO:0000313" key="2">
    <source>
        <dbReference type="Proteomes" id="UP001162992"/>
    </source>
</evidence>
<sequence>MDPDPSSDSEESWEKVVVLYVETNLDTRFVCQVRRDKTFGQHREVLKSHHKVFYPDMGELVIQKFTVKINFSHYPIVDSTLVRTIFKGNGSNFLTMHVETVGSDSLPAEHGAFYSQLLPDNINLFGAGTSAQGEGAIIVSEHGSGKSLATLNLLPDPTAENTNLTPPIDSLKGASIPLEAEKSKVDSDIPVDLSKVGDEGEVRSEMLVTVKPRRKDPVITQKESIFATFKVKKNVSRQMIQPRVGGEGSIANALNGPSVAHVLGTSSSVMAECENPEGIANSNKVVFEEDLIAQSSRNEDGALGLQKEENRQLDGKGEPDISKQNQSSEANESSHLLDLNRPSQGNELKSQSQGIELKSKKRDRIKIRLNRIRHKVDCVETLADDDRRMDQMPKQVGEKASLPAVSGHALFNDPASNSDALITGSEGTKRKKKKTFELESKQSPLKKAAIIEKSVKSSIVHLTESKLELPNEHILLPEGGGRQVRVRKSFQENEGGMINGFQLSADAVDNSTHSDLDGKDSTLNKSTDMEMDNMIVSLLSFQDAKPKQTLKHLAPSLNGYAKGVPKFRDVLDYCPTGELSPLKKKKRKLQLKETEKESASLNIGRQEMLETAVDMEHTVDTSAGKQADCSKRQCKKVKFHQSTFTGSGMLETLQQSEHGSEGHKYISINKDDRTKIENVRDGLIPEMAVDMADSHPRKLKKKKKVKFTDDLEKSSYLTDDEDLYEKAEADVIPKDLVPSSRKHKGNKGKQLAVHAAEEQGKSKTSLLESESPKDHNLPVVGLLAMDSRHHGTLENKLDGASKDTIESITSTGKIKRSRKKRDLDKVTEDAVNRVFQDDMLNIKNLGSPTGRHTHDLVHTKDKDRFTKSSIFTGEISFPPMPARIRPNQGETTMPPKHKRIRPKRIRRKFENACPAGCGKIYSGKTSAWYQHRKTCKGL</sequence>
<gene>
    <name evidence="1" type="ORF">O6H91_06G038300</name>
</gene>
<comment type="caution">
    <text evidence="1">The sequence shown here is derived from an EMBL/GenBank/DDBJ whole genome shotgun (WGS) entry which is preliminary data.</text>
</comment>
<protein>
    <submittedName>
        <fullName evidence="1">Uncharacterized protein</fullName>
    </submittedName>
</protein>
<accession>A0ACC2DCG3</accession>
<reference evidence="2" key="1">
    <citation type="journal article" date="2024" name="Proc. Natl. Acad. Sci. U.S.A.">
        <title>Extraordinary preservation of gene collinearity over three hundred million years revealed in homosporous lycophytes.</title>
        <authorList>
            <person name="Li C."/>
            <person name="Wickell D."/>
            <person name="Kuo L.Y."/>
            <person name="Chen X."/>
            <person name="Nie B."/>
            <person name="Liao X."/>
            <person name="Peng D."/>
            <person name="Ji J."/>
            <person name="Jenkins J."/>
            <person name="Williams M."/>
            <person name="Shu S."/>
            <person name="Plott C."/>
            <person name="Barry K."/>
            <person name="Rajasekar S."/>
            <person name="Grimwood J."/>
            <person name="Han X."/>
            <person name="Sun S."/>
            <person name="Hou Z."/>
            <person name="He W."/>
            <person name="Dai G."/>
            <person name="Sun C."/>
            <person name="Schmutz J."/>
            <person name="Leebens-Mack J.H."/>
            <person name="Li F.W."/>
            <person name="Wang L."/>
        </authorList>
    </citation>
    <scope>NUCLEOTIDE SEQUENCE [LARGE SCALE GENOMIC DNA]</scope>
    <source>
        <strain evidence="2">cv. PW_Plant_1</strain>
    </source>
</reference>
<evidence type="ECO:0000313" key="1">
    <source>
        <dbReference type="EMBL" id="KAJ7552014.1"/>
    </source>
</evidence>
<organism evidence="1 2">
    <name type="scientific">Diphasiastrum complanatum</name>
    <name type="common">Issler's clubmoss</name>
    <name type="synonym">Lycopodium complanatum</name>
    <dbReference type="NCBI Taxonomy" id="34168"/>
    <lineage>
        <taxon>Eukaryota</taxon>
        <taxon>Viridiplantae</taxon>
        <taxon>Streptophyta</taxon>
        <taxon>Embryophyta</taxon>
        <taxon>Tracheophyta</taxon>
        <taxon>Lycopodiopsida</taxon>
        <taxon>Lycopodiales</taxon>
        <taxon>Lycopodiaceae</taxon>
        <taxon>Lycopodioideae</taxon>
        <taxon>Diphasiastrum</taxon>
    </lineage>
</organism>
<name>A0ACC2DCG3_DIPCM</name>
<dbReference type="Proteomes" id="UP001162992">
    <property type="component" value="Chromosome 6"/>
</dbReference>
<keyword evidence="2" id="KW-1185">Reference proteome</keyword>
<dbReference type="EMBL" id="CM055097">
    <property type="protein sequence ID" value="KAJ7552014.1"/>
    <property type="molecule type" value="Genomic_DNA"/>
</dbReference>
<proteinExistence type="predicted"/>